<gene>
    <name evidence="19" type="primary">Impg1</name>
    <name evidence="19" type="ORF">CERCOR_R06746</name>
</gene>
<feature type="compositionally biased region" description="Polar residues" evidence="17">
    <location>
        <begin position="163"/>
        <end position="175"/>
    </location>
</feature>
<evidence type="ECO:0000256" key="11">
    <source>
        <dbReference type="ARBA" id="ARBA00023180"/>
    </source>
</evidence>
<feature type="compositionally biased region" description="Basic and acidic residues" evidence="17">
    <location>
        <begin position="144"/>
        <end position="160"/>
    </location>
</feature>
<dbReference type="PANTHER" id="PTHR12199:SF3">
    <property type="entry name" value="INTERPHOTORECEPTOR MATRIX PROTEOGLYCAN 1"/>
    <property type="match status" value="1"/>
</dbReference>
<dbReference type="PANTHER" id="PTHR12199">
    <property type="entry name" value="INTERPHOTORECEPTOR MATRIX PROTEOGLYCAN"/>
    <property type="match status" value="1"/>
</dbReference>
<feature type="compositionally biased region" description="Low complexity" evidence="17">
    <location>
        <begin position="499"/>
        <end position="509"/>
    </location>
</feature>
<feature type="non-terminal residue" evidence="19">
    <location>
        <position position="1"/>
    </location>
</feature>
<keyword evidence="9" id="KW-0730">Sialic acid</keyword>
<evidence type="ECO:0000313" key="20">
    <source>
        <dbReference type="Proteomes" id="UP000631545"/>
    </source>
</evidence>
<dbReference type="Gene3D" id="3.30.70.960">
    <property type="entry name" value="SEA domain"/>
    <property type="match status" value="2"/>
</dbReference>
<dbReference type="SMART" id="SM00200">
    <property type="entry name" value="SEA"/>
    <property type="match status" value="2"/>
</dbReference>
<evidence type="ECO:0000256" key="1">
    <source>
        <dbReference type="ARBA" id="ARBA00004437"/>
    </source>
</evidence>
<organism evidence="19 20">
    <name type="scientific">Tychaedon coryphoeus</name>
    <name type="common">Karoo scrub-robin</name>
    <name type="synonym">Erythropygia coryphaeus</name>
    <dbReference type="NCBI Taxonomy" id="614051"/>
    <lineage>
        <taxon>Eukaryota</taxon>
        <taxon>Metazoa</taxon>
        <taxon>Chordata</taxon>
        <taxon>Craniata</taxon>
        <taxon>Vertebrata</taxon>
        <taxon>Euteleostomi</taxon>
        <taxon>Archelosauria</taxon>
        <taxon>Archosauria</taxon>
        <taxon>Dinosauria</taxon>
        <taxon>Saurischia</taxon>
        <taxon>Theropoda</taxon>
        <taxon>Coelurosauria</taxon>
        <taxon>Aves</taxon>
        <taxon>Neognathae</taxon>
        <taxon>Neoaves</taxon>
        <taxon>Telluraves</taxon>
        <taxon>Australaves</taxon>
        <taxon>Passeriformes</taxon>
        <taxon>Muscicapidae</taxon>
        <taxon>Cercotrichas</taxon>
    </lineage>
</organism>
<evidence type="ECO:0000256" key="13">
    <source>
        <dbReference type="ARBA" id="ARBA00023290"/>
    </source>
</evidence>
<name>A0A851R3I6_TYCCO</name>
<evidence type="ECO:0000256" key="14">
    <source>
        <dbReference type="ARBA" id="ARBA00040753"/>
    </source>
</evidence>
<evidence type="ECO:0000256" key="8">
    <source>
        <dbReference type="ARBA" id="ARBA00022737"/>
    </source>
</evidence>
<dbReference type="InterPro" id="IPR036364">
    <property type="entry name" value="SEA_dom_sf"/>
</dbReference>
<evidence type="ECO:0000256" key="6">
    <source>
        <dbReference type="ARBA" id="ARBA00022674"/>
    </source>
</evidence>
<dbReference type="GO" id="GO:0007601">
    <property type="term" value="P:visual perception"/>
    <property type="evidence" value="ECO:0007669"/>
    <property type="project" value="InterPro"/>
</dbReference>
<dbReference type="GO" id="GO:0001750">
    <property type="term" value="C:photoreceptor outer segment"/>
    <property type="evidence" value="ECO:0007669"/>
    <property type="project" value="UniProtKB-SubCell"/>
</dbReference>
<evidence type="ECO:0000256" key="12">
    <source>
        <dbReference type="ARBA" id="ARBA00023273"/>
    </source>
</evidence>
<evidence type="ECO:0000256" key="10">
    <source>
        <dbReference type="ARBA" id="ARBA00023170"/>
    </source>
</evidence>
<evidence type="ECO:0000256" key="16">
    <source>
        <dbReference type="ARBA" id="ARBA00045407"/>
    </source>
</evidence>
<protein>
    <recommendedName>
        <fullName evidence="14">Interphotoreceptor matrix proteoglycan 1</fullName>
    </recommendedName>
    <alternativeName>
        <fullName evidence="15">Sialoprotein associated with cones and rods</fullName>
    </alternativeName>
</protein>
<evidence type="ECO:0000256" key="3">
    <source>
        <dbReference type="ARBA" id="ARBA00004593"/>
    </source>
</evidence>
<proteinExistence type="predicted"/>
<dbReference type="InterPro" id="IPR039861">
    <property type="entry name" value="IMPG"/>
</dbReference>
<accession>A0A851R3I6</accession>
<keyword evidence="20" id="KW-1185">Reference proteome</keyword>
<evidence type="ECO:0000259" key="18">
    <source>
        <dbReference type="PROSITE" id="PS50024"/>
    </source>
</evidence>
<feature type="compositionally biased region" description="Low complexity" evidence="17">
    <location>
        <begin position="442"/>
        <end position="456"/>
    </location>
</feature>
<keyword evidence="8" id="KW-0677">Repeat</keyword>
<evidence type="ECO:0000256" key="2">
    <source>
        <dbReference type="ARBA" id="ARBA00004504"/>
    </source>
</evidence>
<keyword evidence="4" id="KW-0964">Secreted</keyword>
<evidence type="ECO:0000256" key="17">
    <source>
        <dbReference type="SAM" id="MobiDB-lite"/>
    </source>
</evidence>
<dbReference type="InterPro" id="IPR000082">
    <property type="entry name" value="SEA_dom"/>
</dbReference>
<keyword evidence="6" id="KW-0358">Heparin-binding</keyword>
<dbReference type="AlphaFoldDB" id="A0A851R3I6"/>
<feature type="non-terminal residue" evidence="19">
    <location>
        <position position="872"/>
    </location>
</feature>
<dbReference type="GO" id="GO:0008201">
    <property type="term" value="F:heparin binding"/>
    <property type="evidence" value="ECO:0007669"/>
    <property type="project" value="UniProtKB-KW"/>
</dbReference>
<evidence type="ECO:0000256" key="7">
    <source>
        <dbReference type="ARBA" id="ARBA00022729"/>
    </source>
</evidence>
<feature type="region of interest" description="Disordered" evidence="17">
    <location>
        <begin position="144"/>
        <end position="175"/>
    </location>
</feature>
<evidence type="ECO:0000256" key="9">
    <source>
        <dbReference type="ARBA" id="ARBA00022981"/>
    </source>
</evidence>
<evidence type="ECO:0000313" key="19">
    <source>
        <dbReference type="EMBL" id="NXC86393.1"/>
    </source>
</evidence>
<keyword evidence="7" id="KW-0732">Signal</keyword>
<feature type="region of interest" description="Disordered" evidence="17">
    <location>
        <begin position="442"/>
        <end position="485"/>
    </location>
</feature>
<evidence type="ECO:0000256" key="15">
    <source>
        <dbReference type="ARBA" id="ARBA00042018"/>
    </source>
</evidence>
<keyword evidence="11" id="KW-0325">Glycoprotein</keyword>
<keyword evidence="5" id="KW-0272">Extracellular matrix</keyword>
<comment type="function">
    <text evidence="16">Chondroitin sulfate-, heparin- and hyaluronan-binding protein. May serve to form a basic macromolecular scaffold comprising the insoluble interphotoreceptor matrix.</text>
</comment>
<keyword evidence="12" id="KW-0966">Cell projection</keyword>
<dbReference type="GO" id="GO:0005540">
    <property type="term" value="F:hyaluronic acid binding"/>
    <property type="evidence" value="ECO:0007669"/>
    <property type="project" value="UniProtKB-KW"/>
</dbReference>
<dbReference type="GO" id="GO:0001917">
    <property type="term" value="C:photoreceptor inner segment"/>
    <property type="evidence" value="ECO:0007669"/>
    <property type="project" value="UniProtKB-SubCell"/>
</dbReference>
<dbReference type="SUPFAM" id="SSF82671">
    <property type="entry name" value="SEA domain"/>
    <property type="match status" value="2"/>
</dbReference>
<evidence type="ECO:0000256" key="5">
    <source>
        <dbReference type="ARBA" id="ARBA00022530"/>
    </source>
</evidence>
<dbReference type="PROSITE" id="PS50024">
    <property type="entry name" value="SEA"/>
    <property type="match status" value="2"/>
</dbReference>
<dbReference type="Pfam" id="PF01390">
    <property type="entry name" value="SEA"/>
    <property type="match status" value="2"/>
</dbReference>
<keyword evidence="13" id="KW-0373">Hyaluronic acid</keyword>
<dbReference type="EMBL" id="WBND01000436">
    <property type="protein sequence ID" value="NXC86393.1"/>
    <property type="molecule type" value="Genomic_DNA"/>
</dbReference>
<reference evidence="19" key="1">
    <citation type="submission" date="2019-09" db="EMBL/GenBank/DDBJ databases">
        <title>Bird 10,000 Genomes (B10K) Project - Family phase.</title>
        <authorList>
            <person name="Zhang G."/>
        </authorList>
    </citation>
    <scope>NUCLEOTIDE SEQUENCE</scope>
    <source>
        <strain evidence="19">OUT-0024</strain>
        <tissue evidence="19">Muscle</tissue>
    </source>
</reference>
<dbReference type="GO" id="GO:0033165">
    <property type="term" value="C:interphotoreceptor matrix"/>
    <property type="evidence" value="ECO:0007669"/>
    <property type="project" value="UniProtKB-SubCell"/>
</dbReference>
<dbReference type="Proteomes" id="UP000631545">
    <property type="component" value="Unassembled WGS sequence"/>
</dbReference>
<sequence>EIPNKINRAEAKHLAVTSGSDKTERTTKRSRISTIRRIFDMAKHRTKRSSFFSTGVKVCPQESVKQILASHQAYYRLRVCQEAVWEAFRIFLDRIPDTSEYQSWVTACQRETFCIFDIGKNFSNSQEHLEIIQRRVKHRTFQERKDEISAEKTGGKKVEDIPSISTGSPGTPLSPYTPNGTLLNEIFNDTKTPVKELGTNAVPELPVEQMVEFSVTLTDQEYIAELSDPNSPEYQQLAAKFQLQMKKIFEKLPGFKEIRVLGFKSSSTVARYVVNFERDGSEATGTADDISTIGSNKVESEKIPISPVEEREISATRLTVTDLQQLVASALHEDQSLPVDLGTLQFTDETIIPPSDLDNDIQGVVTIPLAGPDLEELPLGYPSPATVDQRGDVFVGEFTTESPALSEEISIPEEFNNFITSEPDFPTKPSREPFQDRYPHTQVVVTDPPSSTVPFSALGSTSSPPEPEDSYLPPPADASAGTDLLTDVDEPPVELAAAGGSTTAALPAAEGERAAGEQELAGAAEPPPKEPDQGSLSGQAVKIMEEPESSGDDIFVTASTYDRLPFFTGPSDVSTVQPGAVMTDVLPPIAPLPAATSPSYSPSEIIEQSLELPDSSAPAPEGAPLDGTGVGVQDIAAELDQTGAMGTAALDEGEQGSAYIPVLTTEPAETTPAPVLKYVTTSSMTTAAKGKELVVFFSLRVTNMHFSDDLFNRSSTEYKALEQQFLQLLLPYLQSNLTGFKHLEILNFRNGSVIVNSKMKFAKTVPYNITEAVHCVLEDFCDAAAQHLNLEIDSYSLDIEPADQADPCKFMACDKFSECVRNEWTKEADCLCKPGYASQDGLPCRSLCELEPHLCVNGGKCELVPGRGAVCR</sequence>
<feature type="domain" description="SEA" evidence="18">
    <location>
        <begin position="691"/>
        <end position="804"/>
    </location>
</feature>
<feature type="region of interest" description="Disordered" evidence="17">
    <location>
        <begin position="499"/>
        <end position="537"/>
    </location>
</feature>
<evidence type="ECO:0000256" key="4">
    <source>
        <dbReference type="ARBA" id="ARBA00022525"/>
    </source>
</evidence>
<comment type="caution">
    <text evidence="19">The sequence shown here is derived from an EMBL/GenBank/DDBJ whole genome shotgun (WGS) entry which is preliminary data.</text>
</comment>
<keyword evidence="10" id="KW-0675">Receptor</keyword>
<comment type="subcellular location">
    <subcellularLocation>
        <location evidence="2">Cell projection</location>
        <location evidence="2">Cilium</location>
        <location evidence="2">Photoreceptor outer segment</location>
    </subcellularLocation>
    <subcellularLocation>
        <location evidence="1">Photoreceptor inner segment</location>
    </subcellularLocation>
    <subcellularLocation>
        <location evidence="3">Secreted</location>
        <location evidence="3">Extracellular space</location>
        <location evidence="3">Extracellular matrix</location>
        <location evidence="3">Interphotoreceptor matrix</location>
    </subcellularLocation>
</comment>
<feature type="domain" description="SEA" evidence="18">
    <location>
        <begin position="207"/>
        <end position="325"/>
    </location>
</feature>